<evidence type="ECO:0000256" key="2">
    <source>
        <dbReference type="ARBA" id="ARBA00022741"/>
    </source>
</evidence>
<dbReference type="NCBIfam" id="TIGR00476">
    <property type="entry name" value="selD"/>
    <property type="match status" value="1"/>
</dbReference>
<name>B7G902_PHATC</name>
<dbReference type="OrthoDB" id="409395at2759"/>
<dbReference type="Gene3D" id="3.30.1330.10">
    <property type="entry name" value="PurM-like, N-terminal domain"/>
    <property type="match status" value="1"/>
</dbReference>
<evidence type="ECO:0000313" key="11">
    <source>
        <dbReference type="Proteomes" id="UP000000759"/>
    </source>
</evidence>
<evidence type="ECO:0000256" key="3">
    <source>
        <dbReference type="ARBA" id="ARBA00022777"/>
    </source>
</evidence>
<dbReference type="InterPro" id="IPR016188">
    <property type="entry name" value="PurM-like_N"/>
</dbReference>
<keyword evidence="4" id="KW-0067">ATP-binding</keyword>
<dbReference type="eggNOG" id="KOG3939">
    <property type="taxonomic scope" value="Eukaryota"/>
</dbReference>
<dbReference type="KEGG" id="pti:PHATRDRAFT_48952"/>
<proteinExistence type="predicted"/>
<dbReference type="PaxDb" id="2850-Phatr48952"/>
<dbReference type="Gene3D" id="3.90.650.10">
    <property type="entry name" value="PurM-like C-terminal domain"/>
    <property type="match status" value="1"/>
</dbReference>
<dbReference type="PANTHER" id="PTHR10256:SF0">
    <property type="entry name" value="INACTIVE SELENIDE, WATER DIKINASE-LIKE PROTEIN-RELATED"/>
    <property type="match status" value="1"/>
</dbReference>
<sequence>MLPGFVAGHYDHDQIHLDLNQLCHVANARLVHAAACKITYRNGGGGLVYLNDGRPPIRYDCVSIDIGSAPAYGDVVCQPGVVPVKPIANFCTAYQALVNRWENETPSSTAANDQDTTSTNGTRAEPPSPYVVAVVGGGAGGLELALSVQYRLRSINPNAPLRLLVVTRGKTILEGHNHRVQAKFQRIMQERNIEIYYLATVVKVAEDSSTMRKRLILSPEGAAVHGRDSFVVDACLWCVTAGVAPWLKADTPFATTKQGFLRVHDTYESIEHPGVFAAGDCCHVDKHPRPKAGVFAVRAGPYLLDNLLRYVSSKPLISHKPQSHFLGILATGNKYGVASKSWWLATEGSWIWTWKDYIDRTWMAKYSTDLPDLKDMMANQKHSTQQSGQQTNAFVASKGDEVLQAFTSDPMRCGGCGAKVGATIVSRVLAAVYERQIERAKLLGLPQPSRIDHDDAAVQILPNKAGGAIVQTIDYFREIVKDPFTFGKIVAVHALSDIHAMGATPQTAMTLAVAPFAADEEVTESTLLHLLSGVSDILQDENVQLVGGHTCEGLELACGLSVQGYTDNPKLLLRKQGGAIGDKIVLTKPIGTGALFAADMRARCKGSYMSEALDSMIHSNCHASQVAMRAKGIRSCTDVTGFGLIGHLLEMLMANETVKELDSIGAVVNIGDIDFLRGGLEASANGIFSTLQSQNGRNRRAIVNHTEAAEKYPVKYPLLFDPQTAGGLMFFVDALSASEFLAELRAADVNAHIVGELVSYPAESNAAAGFSESVCTIGSGGAVTGKRIRVR</sequence>
<dbReference type="GO" id="GO:0004756">
    <property type="term" value="F:selenide, water dikinase activity"/>
    <property type="evidence" value="ECO:0007669"/>
    <property type="project" value="TreeGrafter"/>
</dbReference>
<dbReference type="InterPro" id="IPR036676">
    <property type="entry name" value="PurM-like_C_sf"/>
</dbReference>
<dbReference type="AlphaFoldDB" id="B7G902"/>
<dbReference type="Pfam" id="PF00586">
    <property type="entry name" value="AIRS"/>
    <property type="match status" value="1"/>
</dbReference>
<accession>B7G902</accession>
<feature type="compositionally biased region" description="Polar residues" evidence="6">
    <location>
        <begin position="105"/>
        <end position="122"/>
    </location>
</feature>
<dbReference type="GO" id="GO:0016260">
    <property type="term" value="P:selenocysteine biosynthetic process"/>
    <property type="evidence" value="ECO:0007669"/>
    <property type="project" value="TreeGrafter"/>
</dbReference>
<keyword evidence="5" id="KW-0711">Selenium</keyword>
<dbReference type="STRING" id="556484.B7G902"/>
<evidence type="ECO:0008006" key="12">
    <source>
        <dbReference type="Google" id="ProtNLM"/>
    </source>
</evidence>
<dbReference type="PANTHER" id="PTHR10256">
    <property type="entry name" value="SELENIDE, WATER DIKINASE"/>
    <property type="match status" value="1"/>
</dbReference>
<evidence type="ECO:0000256" key="1">
    <source>
        <dbReference type="ARBA" id="ARBA00022679"/>
    </source>
</evidence>
<gene>
    <name evidence="10" type="ORF">PHATRDRAFT_48952</name>
</gene>
<dbReference type="RefSeq" id="XP_002183682.1">
    <property type="nucleotide sequence ID" value="XM_002183646.1"/>
</dbReference>
<organism evidence="10 11">
    <name type="scientific">Phaeodactylum tricornutum (strain CCAP 1055/1)</name>
    <dbReference type="NCBI Taxonomy" id="556484"/>
    <lineage>
        <taxon>Eukaryota</taxon>
        <taxon>Sar</taxon>
        <taxon>Stramenopiles</taxon>
        <taxon>Ochrophyta</taxon>
        <taxon>Bacillariophyta</taxon>
        <taxon>Bacillariophyceae</taxon>
        <taxon>Bacillariophycidae</taxon>
        <taxon>Naviculales</taxon>
        <taxon>Phaeodactylaceae</taxon>
        <taxon>Phaeodactylum</taxon>
    </lineage>
</organism>
<dbReference type="HOGENOM" id="CLU_019558_0_0_1"/>
<dbReference type="GO" id="GO:0016491">
    <property type="term" value="F:oxidoreductase activity"/>
    <property type="evidence" value="ECO:0007669"/>
    <property type="project" value="InterPro"/>
</dbReference>
<dbReference type="SUPFAM" id="SSF55326">
    <property type="entry name" value="PurM N-terminal domain-like"/>
    <property type="match status" value="1"/>
</dbReference>
<dbReference type="InParanoid" id="B7G902"/>
<evidence type="ECO:0000259" key="9">
    <source>
        <dbReference type="Pfam" id="PF07992"/>
    </source>
</evidence>
<dbReference type="Gene3D" id="3.50.50.100">
    <property type="match status" value="1"/>
</dbReference>
<dbReference type="InterPro" id="IPR023753">
    <property type="entry name" value="FAD/NAD-binding_dom"/>
</dbReference>
<protein>
    <recommendedName>
        <fullName evidence="12">Selenide, water dikinase</fullName>
    </recommendedName>
</protein>
<evidence type="ECO:0000259" key="7">
    <source>
        <dbReference type="Pfam" id="PF00586"/>
    </source>
</evidence>
<dbReference type="Pfam" id="PF07992">
    <property type="entry name" value="Pyr_redox_2"/>
    <property type="match status" value="1"/>
</dbReference>
<reference evidence="10 11" key="1">
    <citation type="journal article" date="2008" name="Nature">
        <title>The Phaeodactylum genome reveals the evolutionary history of diatom genomes.</title>
        <authorList>
            <person name="Bowler C."/>
            <person name="Allen A.E."/>
            <person name="Badger J.H."/>
            <person name="Grimwood J."/>
            <person name="Jabbari K."/>
            <person name="Kuo A."/>
            <person name="Maheswari U."/>
            <person name="Martens C."/>
            <person name="Maumus F."/>
            <person name="Otillar R.P."/>
            <person name="Rayko E."/>
            <person name="Salamov A."/>
            <person name="Vandepoele K."/>
            <person name="Beszteri B."/>
            <person name="Gruber A."/>
            <person name="Heijde M."/>
            <person name="Katinka M."/>
            <person name="Mock T."/>
            <person name="Valentin K."/>
            <person name="Verret F."/>
            <person name="Berges J.A."/>
            <person name="Brownlee C."/>
            <person name="Cadoret J.P."/>
            <person name="Chiovitti A."/>
            <person name="Choi C.J."/>
            <person name="Coesel S."/>
            <person name="De Martino A."/>
            <person name="Detter J.C."/>
            <person name="Durkin C."/>
            <person name="Falciatore A."/>
            <person name="Fournet J."/>
            <person name="Haruta M."/>
            <person name="Huysman M.J."/>
            <person name="Jenkins B.D."/>
            <person name="Jiroutova K."/>
            <person name="Jorgensen R.E."/>
            <person name="Joubert Y."/>
            <person name="Kaplan A."/>
            <person name="Kroger N."/>
            <person name="Kroth P.G."/>
            <person name="La Roche J."/>
            <person name="Lindquist E."/>
            <person name="Lommer M."/>
            <person name="Martin-Jezequel V."/>
            <person name="Lopez P.J."/>
            <person name="Lucas S."/>
            <person name="Mangogna M."/>
            <person name="McGinnis K."/>
            <person name="Medlin L.K."/>
            <person name="Montsant A."/>
            <person name="Oudot-Le Secq M.P."/>
            <person name="Napoli C."/>
            <person name="Obornik M."/>
            <person name="Parker M.S."/>
            <person name="Petit J.L."/>
            <person name="Porcel B.M."/>
            <person name="Poulsen N."/>
            <person name="Robison M."/>
            <person name="Rychlewski L."/>
            <person name="Rynearson T.A."/>
            <person name="Schmutz J."/>
            <person name="Shapiro H."/>
            <person name="Siaut M."/>
            <person name="Stanley M."/>
            <person name="Sussman M.R."/>
            <person name="Taylor A.R."/>
            <person name="Vardi A."/>
            <person name="von Dassow P."/>
            <person name="Vyverman W."/>
            <person name="Willis A."/>
            <person name="Wyrwicz L.S."/>
            <person name="Rokhsar D.S."/>
            <person name="Weissenbach J."/>
            <person name="Armbrust E.V."/>
            <person name="Green B.R."/>
            <person name="Van de Peer Y."/>
            <person name="Grigoriev I.V."/>
        </authorList>
    </citation>
    <scope>NUCLEOTIDE SEQUENCE [LARGE SCALE GENOMIC DNA]</scope>
    <source>
        <strain evidence="10 11">CCAP 1055/1</strain>
    </source>
</reference>
<dbReference type="Pfam" id="PF02769">
    <property type="entry name" value="AIRS_C"/>
    <property type="match status" value="1"/>
</dbReference>
<dbReference type="GO" id="GO:0005737">
    <property type="term" value="C:cytoplasm"/>
    <property type="evidence" value="ECO:0007669"/>
    <property type="project" value="TreeGrafter"/>
</dbReference>
<feature type="domain" description="PurM-like C-terminal" evidence="8">
    <location>
        <begin position="580"/>
        <end position="758"/>
    </location>
</feature>
<evidence type="ECO:0000259" key="8">
    <source>
        <dbReference type="Pfam" id="PF02769"/>
    </source>
</evidence>
<dbReference type="OMA" id="HACSDLW"/>
<evidence type="ECO:0000256" key="5">
    <source>
        <dbReference type="ARBA" id="ARBA00023266"/>
    </source>
</evidence>
<keyword evidence="1" id="KW-0808">Transferase</keyword>
<dbReference type="InterPro" id="IPR036188">
    <property type="entry name" value="FAD/NAD-bd_sf"/>
</dbReference>
<dbReference type="GO" id="GO:0005524">
    <property type="term" value="F:ATP binding"/>
    <property type="evidence" value="ECO:0007669"/>
    <property type="project" value="UniProtKB-KW"/>
</dbReference>
<dbReference type="InterPro" id="IPR036921">
    <property type="entry name" value="PurM-like_N_sf"/>
</dbReference>
<dbReference type="SUPFAM" id="SSF56042">
    <property type="entry name" value="PurM C-terminal domain-like"/>
    <property type="match status" value="1"/>
</dbReference>
<feature type="domain" description="FAD/NAD(P)-binding" evidence="9">
    <location>
        <begin position="129"/>
        <end position="298"/>
    </location>
</feature>
<reference evidence="11" key="2">
    <citation type="submission" date="2008-08" db="EMBL/GenBank/DDBJ databases">
        <authorList>
            <consortium name="Diatom Consortium"/>
            <person name="Grigoriev I."/>
            <person name="Grimwood J."/>
            <person name="Kuo A."/>
            <person name="Otillar R.P."/>
            <person name="Salamov A."/>
            <person name="Detter J.C."/>
            <person name="Lindquist E."/>
            <person name="Shapiro H."/>
            <person name="Lucas S."/>
            <person name="Glavina del Rio T."/>
            <person name="Pitluck S."/>
            <person name="Rokhsar D."/>
            <person name="Bowler C."/>
        </authorList>
    </citation>
    <scope>GENOME REANNOTATION</scope>
    <source>
        <strain evidence="11">CCAP 1055/1</strain>
    </source>
</reference>
<feature type="domain" description="PurM-like N-terminal" evidence="7">
    <location>
        <begin position="454"/>
        <end position="562"/>
    </location>
</feature>
<evidence type="ECO:0000313" key="10">
    <source>
        <dbReference type="EMBL" id="EEC44864.1"/>
    </source>
</evidence>
<keyword evidence="11" id="KW-1185">Reference proteome</keyword>
<dbReference type="SUPFAM" id="SSF51905">
    <property type="entry name" value="FAD/NAD(P)-binding domain"/>
    <property type="match status" value="1"/>
</dbReference>
<evidence type="ECO:0000256" key="6">
    <source>
        <dbReference type="SAM" id="MobiDB-lite"/>
    </source>
</evidence>
<feature type="region of interest" description="Disordered" evidence="6">
    <location>
        <begin position="105"/>
        <end position="128"/>
    </location>
</feature>
<keyword evidence="3" id="KW-0418">Kinase</keyword>
<dbReference type="InterPro" id="IPR004536">
    <property type="entry name" value="SPS/SelD"/>
</dbReference>
<dbReference type="CDD" id="cd02195">
    <property type="entry name" value="SelD"/>
    <property type="match status" value="1"/>
</dbReference>
<evidence type="ECO:0000256" key="4">
    <source>
        <dbReference type="ARBA" id="ARBA00022840"/>
    </source>
</evidence>
<keyword evidence="2" id="KW-0547">Nucleotide-binding</keyword>
<dbReference type="Proteomes" id="UP000000759">
    <property type="component" value="Chromosome 20"/>
</dbReference>
<dbReference type="EMBL" id="CM000622">
    <property type="protein sequence ID" value="EEC44864.1"/>
    <property type="molecule type" value="Genomic_DNA"/>
</dbReference>
<dbReference type="InterPro" id="IPR010918">
    <property type="entry name" value="PurM-like_C_dom"/>
</dbReference>
<dbReference type="GeneID" id="7195369"/>